<gene>
    <name evidence="10" type="ORF">IAB74_07845</name>
</gene>
<dbReference type="SUPFAM" id="SSF49265">
    <property type="entry name" value="Fibronectin type III"/>
    <property type="match status" value="2"/>
</dbReference>
<feature type="domain" description="Fibronectin type-III" evidence="9">
    <location>
        <begin position="773"/>
        <end position="870"/>
    </location>
</feature>
<dbReference type="PANTHER" id="PTHR43289">
    <property type="entry name" value="MITOGEN-ACTIVATED PROTEIN KINASE KINASE KINASE 20-RELATED"/>
    <property type="match status" value="1"/>
</dbReference>
<feature type="compositionally biased region" description="Acidic residues" evidence="6">
    <location>
        <begin position="433"/>
        <end position="477"/>
    </location>
</feature>
<feature type="region of interest" description="Disordered" evidence="6">
    <location>
        <begin position="310"/>
        <end position="391"/>
    </location>
</feature>
<feature type="compositionally biased region" description="Acidic residues" evidence="6">
    <location>
        <begin position="317"/>
        <end position="331"/>
    </location>
</feature>
<evidence type="ECO:0000256" key="5">
    <source>
        <dbReference type="ARBA" id="ARBA00022840"/>
    </source>
</evidence>
<dbReference type="InterPro" id="IPR003961">
    <property type="entry name" value="FN3_dom"/>
</dbReference>
<dbReference type="InterPro" id="IPR011009">
    <property type="entry name" value="Kinase-like_dom_sf"/>
</dbReference>
<dbReference type="CDD" id="cd00063">
    <property type="entry name" value="FN3"/>
    <property type="match status" value="1"/>
</dbReference>
<dbReference type="SUPFAM" id="SSF56112">
    <property type="entry name" value="Protein kinase-like (PK-like)"/>
    <property type="match status" value="1"/>
</dbReference>
<feature type="domain" description="Protein kinase" evidence="8">
    <location>
        <begin position="14"/>
        <end position="285"/>
    </location>
</feature>
<dbReference type="SMART" id="SM00220">
    <property type="entry name" value="S_TKc"/>
    <property type="match status" value="1"/>
</dbReference>
<dbReference type="InterPro" id="IPR013783">
    <property type="entry name" value="Ig-like_fold"/>
</dbReference>
<reference evidence="10" key="2">
    <citation type="journal article" date="2021" name="PeerJ">
        <title>Extensive microbial diversity within the chicken gut microbiome revealed by metagenomics and culture.</title>
        <authorList>
            <person name="Gilroy R."/>
            <person name="Ravi A."/>
            <person name="Getino M."/>
            <person name="Pursley I."/>
            <person name="Horton D.L."/>
            <person name="Alikhan N.F."/>
            <person name="Baker D."/>
            <person name="Gharbi K."/>
            <person name="Hall N."/>
            <person name="Watson M."/>
            <person name="Adriaenssens E.M."/>
            <person name="Foster-Nyarko E."/>
            <person name="Jarju S."/>
            <person name="Secka A."/>
            <person name="Antonio M."/>
            <person name="Oren A."/>
            <person name="Chaudhuri R.R."/>
            <person name="La Ragione R."/>
            <person name="Hildebrand F."/>
            <person name="Pallen M.J."/>
        </authorList>
    </citation>
    <scope>NUCLEOTIDE SEQUENCE</scope>
    <source>
        <strain evidence="10">13361</strain>
    </source>
</reference>
<dbReference type="PROSITE" id="PS50853">
    <property type="entry name" value="FN3"/>
    <property type="match status" value="1"/>
</dbReference>
<comment type="caution">
    <text evidence="10">The sequence shown here is derived from an EMBL/GenBank/DDBJ whole genome shotgun (WGS) entry which is preliminary data.</text>
</comment>
<evidence type="ECO:0000259" key="8">
    <source>
        <dbReference type="PROSITE" id="PS50011"/>
    </source>
</evidence>
<proteinExistence type="predicted"/>
<dbReference type="PANTHER" id="PTHR43289:SF6">
    <property type="entry name" value="SERINE_THREONINE-PROTEIN KINASE NEKL-3"/>
    <property type="match status" value="1"/>
</dbReference>
<dbReference type="GO" id="GO:0004674">
    <property type="term" value="F:protein serine/threonine kinase activity"/>
    <property type="evidence" value="ECO:0007669"/>
    <property type="project" value="UniProtKB-EC"/>
</dbReference>
<evidence type="ECO:0000313" key="10">
    <source>
        <dbReference type="EMBL" id="HIQ68401.1"/>
    </source>
</evidence>
<keyword evidence="7" id="KW-0472">Membrane</keyword>
<feature type="compositionally biased region" description="Acidic residues" evidence="6">
    <location>
        <begin position="349"/>
        <end position="358"/>
    </location>
</feature>
<sequence>MSEPKLISPLLDSFAMGEPISEHNGVRCCPAIDERSNKRYIVKIISIPQSPAKLEALLLTGAYSTPEQAGKYFGDLADGVVQEAQVLTKLSQLEGFLPYENWQIRPMDDQVGYDVYLLGEYRRSLARQFRREPLTQLQAVNLGLDMCAALSVCRQAGYLYVDLKPENVHITEKNEFKIGDLGFVRLSSLKYASLPDTYRSAYTPPEITDAMSSLNETMDVYALGLILYQAYNNGQLPFQGQTAPGEAFPPPEFADYEMAEIILKACAPDPKDRWQNPSQMGQALVTYMQRNGANDTPIIAPVDTQPAALEETPAQEPETETPVEADGEAEAGETKEAPESQAEEKAESQPEEGTEYYQDELGNLSFLEDALPQEDMPTAEDAKDISYEEVSTEVSEMMSQVDDIAAHPVPDPVVAPEAIDVPIPAPLPIETEEEAPDQADSQEESQEEAPEDSEDGEEEAEDSEEDEAEEVPLEDEETLQKKKHRKKVILVWTITLLLVAALAAGGFCFYKYYYVQTVDGITVSGDHTALTVTVDTQADPANLYVTCTDDYGNRYTAEIQDGKALFSNLTPNTYYTVQVQAKGFRTVQGNASQTYTTPTLINVVKFQAVTGTEEGSAILTFTTEGGNSAQTGSWNITYYANGEEEKTISCTGNTATITGLTLGKEYTFQILPQNNETITGTTILTFVPQKLIYPKNLQIISCVDGKMTATWEAPADTQVASWTAHCYLADGTYVATQTVAEPTVTFENIDPAQGYVVEVVAEGMSVSERVTLEPNPITLSNLAADTSVPGTVTLTWKATQQPEKWIVNYQIEGFDQPQQLTATENTISITGLVPNVAYTFQVTTEAGNVLGGTLKVNTPAAEVFSCTYDNFTVTAQNMSIQMCKTPSTENWNQNNVKKSDYTTEFAVGEKASFVLNLKKVYGLSDDPVAVTYVVTDAEGKILTVDTQNTTWNDMWDMYYACLDVPQLPSAAGAYKLSIYFNGGFVTTQDFTMVA</sequence>
<evidence type="ECO:0000259" key="9">
    <source>
        <dbReference type="PROSITE" id="PS50853"/>
    </source>
</evidence>
<reference evidence="10" key="1">
    <citation type="submission" date="2020-10" db="EMBL/GenBank/DDBJ databases">
        <authorList>
            <person name="Gilroy R."/>
        </authorList>
    </citation>
    <scope>NUCLEOTIDE SEQUENCE</scope>
    <source>
        <strain evidence="10">13361</strain>
    </source>
</reference>
<dbReference type="Gene3D" id="2.60.40.10">
    <property type="entry name" value="Immunoglobulins"/>
    <property type="match status" value="2"/>
</dbReference>
<feature type="transmembrane region" description="Helical" evidence="7">
    <location>
        <begin position="489"/>
        <end position="513"/>
    </location>
</feature>
<dbReference type="SMART" id="SM00060">
    <property type="entry name" value="FN3"/>
    <property type="match status" value="4"/>
</dbReference>
<dbReference type="Gene3D" id="1.10.510.10">
    <property type="entry name" value="Transferase(Phosphotransferase) domain 1"/>
    <property type="match status" value="1"/>
</dbReference>
<name>A0A9D0Z4E8_9FIRM</name>
<feature type="region of interest" description="Disordered" evidence="6">
    <location>
        <begin position="433"/>
        <end position="479"/>
    </location>
</feature>
<evidence type="ECO:0000256" key="3">
    <source>
        <dbReference type="ARBA" id="ARBA00022741"/>
    </source>
</evidence>
<dbReference type="Proteomes" id="UP000886796">
    <property type="component" value="Unassembled WGS sequence"/>
</dbReference>
<evidence type="ECO:0000256" key="6">
    <source>
        <dbReference type="SAM" id="MobiDB-lite"/>
    </source>
</evidence>
<dbReference type="EC" id="2.7.11.1" evidence="1"/>
<dbReference type="InterPro" id="IPR036116">
    <property type="entry name" value="FN3_sf"/>
</dbReference>
<evidence type="ECO:0000256" key="1">
    <source>
        <dbReference type="ARBA" id="ARBA00012513"/>
    </source>
</evidence>
<keyword evidence="7" id="KW-1133">Transmembrane helix</keyword>
<accession>A0A9D0Z4E8</accession>
<dbReference type="GO" id="GO:0005524">
    <property type="term" value="F:ATP binding"/>
    <property type="evidence" value="ECO:0007669"/>
    <property type="project" value="UniProtKB-KW"/>
</dbReference>
<keyword evidence="7" id="KW-0812">Transmembrane</keyword>
<protein>
    <recommendedName>
        <fullName evidence="1">non-specific serine/threonine protein kinase</fullName>
        <ecNumber evidence="1">2.7.11.1</ecNumber>
    </recommendedName>
</protein>
<dbReference type="PROSITE" id="PS50011">
    <property type="entry name" value="PROTEIN_KINASE_DOM"/>
    <property type="match status" value="1"/>
</dbReference>
<evidence type="ECO:0000313" key="11">
    <source>
        <dbReference type="Proteomes" id="UP000886796"/>
    </source>
</evidence>
<keyword evidence="3" id="KW-0547">Nucleotide-binding</keyword>
<keyword evidence="2" id="KW-0808">Transferase</keyword>
<dbReference type="EMBL" id="DVFK01000107">
    <property type="protein sequence ID" value="HIQ68401.1"/>
    <property type="molecule type" value="Genomic_DNA"/>
</dbReference>
<dbReference type="AlphaFoldDB" id="A0A9D0Z4E8"/>
<keyword evidence="5" id="KW-0067">ATP-binding</keyword>
<organism evidence="10 11">
    <name type="scientific">Candidatus Faecousia excrementigallinarum</name>
    <dbReference type="NCBI Taxonomy" id="2840806"/>
    <lineage>
        <taxon>Bacteria</taxon>
        <taxon>Bacillati</taxon>
        <taxon>Bacillota</taxon>
        <taxon>Clostridia</taxon>
        <taxon>Eubacteriales</taxon>
        <taxon>Oscillospiraceae</taxon>
        <taxon>Faecousia</taxon>
    </lineage>
</organism>
<evidence type="ECO:0000256" key="4">
    <source>
        <dbReference type="ARBA" id="ARBA00022777"/>
    </source>
</evidence>
<keyword evidence="4 10" id="KW-0418">Kinase</keyword>
<dbReference type="Pfam" id="PF00041">
    <property type="entry name" value="fn3"/>
    <property type="match status" value="1"/>
</dbReference>
<evidence type="ECO:0000256" key="2">
    <source>
        <dbReference type="ARBA" id="ARBA00022679"/>
    </source>
</evidence>
<dbReference type="InterPro" id="IPR000719">
    <property type="entry name" value="Prot_kinase_dom"/>
</dbReference>
<feature type="compositionally biased region" description="Basic and acidic residues" evidence="6">
    <location>
        <begin position="332"/>
        <end position="348"/>
    </location>
</feature>
<dbReference type="Pfam" id="PF00069">
    <property type="entry name" value="Pkinase"/>
    <property type="match status" value="1"/>
</dbReference>
<evidence type="ECO:0000256" key="7">
    <source>
        <dbReference type="SAM" id="Phobius"/>
    </source>
</evidence>